<keyword evidence="2" id="KW-1185">Reference proteome</keyword>
<reference evidence="2" key="1">
    <citation type="journal article" date="2019" name="Int. J. Syst. Evol. Microbiol.">
        <title>The Global Catalogue of Microorganisms (GCM) 10K type strain sequencing project: providing services to taxonomists for standard genome sequencing and annotation.</title>
        <authorList>
            <consortium name="The Broad Institute Genomics Platform"/>
            <consortium name="The Broad Institute Genome Sequencing Center for Infectious Disease"/>
            <person name="Wu L."/>
            <person name="Ma J."/>
        </authorList>
    </citation>
    <scope>NUCLEOTIDE SEQUENCE [LARGE SCALE GENOMIC DNA]</scope>
    <source>
        <strain evidence="2">JCM 13476</strain>
    </source>
</reference>
<evidence type="ECO:0000313" key="1">
    <source>
        <dbReference type="EMBL" id="GAA0399181.1"/>
    </source>
</evidence>
<comment type="caution">
    <text evidence="1">The sequence shown here is derived from an EMBL/GenBank/DDBJ whole genome shotgun (WGS) entry which is preliminary data.</text>
</comment>
<sequence length="82" mass="8823">MPKDAIMTDAMAAITVIARVADLADHPVGPAANPEVWRGTAWVSVPARVILPIAVKPVRRARHLCDVASQVMVRIWIATGMV</sequence>
<accession>A0ABP3IE24</accession>
<proteinExistence type="predicted"/>
<organism evidence="1 2">
    <name type="scientific">Brevundimonas terrae</name>
    <dbReference type="NCBI Taxonomy" id="363631"/>
    <lineage>
        <taxon>Bacteria</taxon>
        <taxon>Pseudomonadati</taxon>
        <taxon>Pseudomonadota</taxon>
        <taxon>Alphaproteobacteria</taxon>
        <taxon>Caulobacterales</taxon>
        <taxon>Caulobacteraceae</taxon>
        <taxon>Brevundimonas</taxon>
    </lineage>
</organism>
<evidence type="ECO:0000313" key="2">
    <source>
        <dbReference type="Proteomes" id="UP001500791"/>
    </source>
</evidence>
<dbReference type="EMBL" id="BAAAEJ010000009">
    <property type="protein sequence ID" value="GAA0399181.1"/>
    <property type="molecule type" value="Genomic_DNA"/>
</dbReference>
<gene>
    <name evidence="1" type="ORF">GCM10009093_27160</name>
</gene>
<dbReference type="Proteomes" id="UP001500791">
    <property type="component" value="Unassembled WGS sequence"/>
</dbReference>
<protein>
    <submittedName>
        <fullName evidence="1">Uncharacterized protein</fullName>
    </submittedName>
</protein>
<name>A0ABP3IE24_9CAUL</name>